<dbReference type="InterPro" id="IPR006059">
    <property type="entry name" value="SBP"/>
</dbReference>
<dbReference type="SUPFAM" id="SSF53850">
    <property type="entry name" value="Periplasmic binding protein-like II"/>
    <property type="match status" value="1"/>
</dbReference>
<dbReference type="RefSeq" id="WP_262685615.1">
    <property type="nucleotide sequence ID" value="NZ_JAOQIO010000084.1"/>
</dbReference>
<dbReference type="Proteomes" id="UP001652445">
    <property type="component" value="Unassembled WGS sequence"/>
</dbReference>
<evidence type="ECO:0000256" key="2">
    <source>
        <dbReference type="ARBA" id="ARBA00022729"/>
    </source>
</evidence>
<dbReference type="Pfam" id="PF01547">
    <property type="entry name" value="SBP_bac_1"/>
    <property type="match status" value="1"/>
</dbReference>
<keyword evidence="2" id="KW-0732">Signal</keyword>
<evidence type="ECO:0000256" key="3">
    <source>
        <dbReference type="ARBA" id="ARBA00023136"/>
    </source>
</evidence>
<accession>A0ABT2UIJ8</accession>
<evidence type="ECO:0000256" key="1">
    <source>
        <dbReference type="ARBA" id="ARBA00022475"/>
    </source>
</evidence>
<name>A0ABT2UIJ8_9BACL</name>
<dbReference type="EMBL" id="JAOQIO010000084">
    <property type="protein sequence ID" value="MCU6794465.1"/>
    <property type="molecule type" value="Genomic_DNA"/>
</dbReference>
<evidence type="ECO:0000313" key="6">
    <source>
        <dbReference type="EMBL" id="MCU6794465.1"/>
    </source>
</evidence>
<dbReference type="InterPro" id="IPR050490">
    <property type="entry name" value="Bact_solute-bd_prot1"/>
</dbReference>
<keyword evidence="4" id="KW-0564">Palmitate</keyword>
<dbReference type="PANTHER" id="PTHR43649">
    <property type="entry name" value="ARABINOSE-BINDING PROTEIN-RELATED"/>
    <property type="match status" value="1"/>
</dbReference>
<dbReference type="PROSITE" id="PS51257">
    <property type="entry name" value="PROKAR_LIPOPROTEIN"/>
    <property type="match status" value="1"/>
</dbReference>
<keyword evidence="5" id="KW-0449">Lipoprotein</keyword>
<evidence type="ECO:0000256" key="4">
    <source>
        <dbReference type="ARBA" id="ARBA00023139"/>
    </source>
</evidence>
<dbReference type="PANTHER" id="PTHR43649:SF33">
    <property type="entry name" value="POLYGALACTURONAN_RHAMNOGALACTURONAN-BINDING PROTEIN YTCQ"/>
    <property type="match status" value="1"/>
</dbReference>
<organism evidence="6 7">
    <name type="scientific">Paenibacillus baimaensis</name>
    <dbReference type="NCBI Taxonomy" id="2982185"/>
    <lineage>
        <taxon>Bacteria</taxon>
        <taxon>Bacillati</taxon>
        <taxon>Bacillota</taxon>
        <taxon>Bacilli</taxon>
        <taxon>Bacillales</taxon>
        <taxon>Paenibacillaceae</taxon>
        <taxon>Paenibacillus</taxon>
    </lineage>
</organism>
<dbReference type="Gene3D" id="3.40.190.10">
    <property type="entry name" value="Periplasmic binding protein-like II"/>
    <property type="match status" value="2"/>
</dbReference>
<comment type="caution">
    <text evidence="6">The sequence shown here is derived from an EMBL/GenBank/DDBJ whole genome shotgun (WGS) entry which is preliminary data.</text>
</comment>
<reference evidence="6 7" key="1">
    <citation type="submission" date="2022-09" db="EMBL/GenBank/DDBJ databases">
        <authorList>
            <person name="Han X.L."/>
            <person name="Wang Q."/>
            <person name="Lu T."/>
        </authorList>
    </citation>
    <scope>NUCLEOTIDE SEQUENCE [LARGE SCALE GENOMIC DNA]</scope>
    <source>
        <strain evidence="6 7">WQ 127069</strain>
    </source>
</reference>
<keyword evidence="3" id="KW-0472">Membrane</keyword>
<keyword evidence="7" id="KW-1185">Reference proteome</keyword>
<evidence type="ECO:0000256" key="5">
    <source>
        <dbReference type="ARBA" id="ARBA00023288"/>
    </source>
</evidence>
<keyword evidence="1" id="KW-1003">Cell membrane</keyword>
<protein>
    <submittedName>
        <fullName evidence="6">Extracellular solute-binding protein</fullName>
    </submittedName>
</protein>
<sequence>MINKSWKSIVWATTTIVAVGSLSACSGGAQGTGSDASGQQQTKPGETATVTILMSKGTNFPETNPVIDQIRKKTGANVQVIAVDLGDYENKLNAMIASGSPPDIFNSYSKPKIKDLVDNKAILQLDPLLEKSGKNISENKGKYLKGIGYIDGKTYAIPNAYGLGNGLAIRQDWLDKLGLKVPTTLDEYENVLKAFVTKDPDGNGKNDTIGLGLSVSIDQTFEHVFAAYGVPLKRGVLVDGKVTPWPLAPGYLDAVKYYNKLYKEGLLEPDFATVPAMQEYEKLWNGKMGAFQFNPPGTTQNWMTRYIENPKPKFVYTTLKGPNGQGGNVRFVREDKGPWTHISSKSKNPEAAMKVLDFLISEEGDRLTWAGIEGTTYTMKDGKFEWIKPYDDAVQLRNQGGFAYSAIIQRLDGMEFQLMNDTTRKGIELSYNSPIPDAYLFGVPDIERDKKKVLDDMELEFRTSAIVSKGDLDKLYTDFKKKYLAEGGSTWIEQATVIYNKEKAELKK</sequence>
<gene>
    <name evidence="6" type="ORF">OB236_20360</name>
</gene>
<evidence type="ECO:0000313" key="7">
    <source>
        <dbReference type="Proteomes" id="UP001652445"/>
    </source>
</evidence>
<proteinExistence type="predicted"/>